<gene>
    <name evidence="1" type="ORF">P280DRAFT_278501</name>
</gene>
<name>A0A6A6RIU2_9PLEO</name>
<accession>A0A6A6RIU2</accession>
<organism evidence="1 2">
    <name type="scientific">Massarina eburnea CBS 473.64</name>
    <dbReference type="NCBI Taxonomy" id="1395130"/>
    <lineage>
        <taxon>Eukaryota</taxon>
        <taxon>Fungi</taxon>
        <taxon>Dikarya</taxon>
        <taxon>Ascomycota</taxon>
        <taxon>Pezizomycotina</taxon>
        <taxon>Dothideomycetes</taxon>
        <taxon>Pleosporomycetidae</taxon>
        <taxon>Pleosporales</taxon>
        <taxon>Massarineae</taxon>
        <taxon>Massarinaceae</taxon>
        <taxon>Massarina</taxon>
    </lineage>
</organism>
<keyword evidence="2" id="KW-1185">Reference proteome</keyword>
<dbReference type="Proteomes" id="UP000799753">
    <property type="component" value="Unassembled WGS sequence"/>
</dbReference>
<dbReference type="AlphaFoldDB" id="A0A6A6RIU2"/>
<sequence>MSWSAIITTMPTTLRTTQATSTEHSSTICTMVLFPNTTTVTPTISCSMIMLSHNKLTIITPLAPSAIIVATRENSRMVILGELVGREGLATHSNNNAKVMSRFVDRLAKAIIIIVQSEFLERTRSAVNAISGDG</sequence>
<dbReference type="EMBL" id="MU006837">
    <property type="protein sequence ID" value="KAF2634351.1"/>
    <property type="molecule type" value="Genomic_DNA"/>
</dbReference>
<reference evidence="1" key="1">
    <citation type="journal article" date="2020" name="Stud. Mycol.">
        <title>101 Dothideomycetes genomes: a test case for predicting lifestyles and emergence of pathogens.</title>
        <authorList>
            <person name="Haridas S."/>
            <person name="Albert R."/>
            <person name="Binder M."/>
            <person name="Bloem J."/>
            <person name="Labutti K."/>
            <person name="Salamov A."/>
            <person name="Andreopoulos B."/>
            <person name="Baker S."/>
            <person name="Barry K."/>
            <person name="Bills G."/>
            <person name="Bluhm B."/>
            <person name="Cannon C."/>
            <person name="Castanera R."/>
            <person name="Culley D."/>
            <person name="Daum C."/>
            <person name="Ezra D."/>
            <person name="Gonzalez J."/>
            <person name="Henrissat B."/>
            <person name="Kuo A."/>
            <person name="Liang C."/>
            <person name="Lipzen A."/>
            <person name="Lutzoni F."/>
            <person name="Magnuson J."/>
            <person name="Mondo S."/>
            <person name="Nolan M."/>
            <person name="Ohm R."/>
            <person name="Pangilinan J."/>
            <person name="Park H.-J."/>
            <person name="Ramirez L."/>
            <person name="Alfaro M."/>
            <person name="Sun H."/>
            <person name="Tritt A."/>
            <person name="Yoshinaga Y."/>
            <person name="Zwiers L.-H."/>
            <person name="Turgeon B."/>
            <person name="Goodwin S."/>
            <person name="Spatafora J."/>
            <person name="Crous P."/>
            <person name="Grigoriev I."/>
        </authorList>
    </citation>
    <scope>NUCLEOTIDE SEQUENCE</scope>
    <source>
        <strain evidence="1">CBS 473.64</strain>
    </source>
</reference>
<protein>
    <submittedName>
        <fullName evidence="1">Uncharacterized protein</fullName>
    </submittedName>
</protein>
<evidence type="ECO:0000313" key="2">
    <source>
        <dbReference type="Proteomes" id="UP000799753"/>
    </source>
</evidence>
<proteinExistence type="predicted"/>
<evidence type="ECO:0000313" key="1">
    <source>
        <dbReference type="EMBL" id="KAF2634351.1"/>
    </source>
</evidence>